<evidence type="ECO:0000256" key="1">
    <source>
        <dbReference type="ARBA" id="ARBA00004202"/>
    </source>
</evidence>
<evidence type="ECO:0000256" key="8">
    <source>
        <dbReference type="ARBA" id="ARBA00022967"/>
    </source>
</evidence>
<evidence type="ECO:0000256" key="4">
    <source>
        <dbReference type="ARBA" id="ARBA00022597"/>
    </source>
</evidence>
<dbReference type="AlphaFoldDB" id="A0A7C4ZHP8"/>
<dbReference type="Pfam" id="PF00005">
    <property type="entry name" value="ABC_tran"/>
    <property type="match status" value="2"/>
</dbReference>
<evidence type="ECO:0000256" key="7">
    <source>
        <dbReference type="ARBA" id="ARBA00022840"/>
    </source>
</evidence>
<feature type="domain" description="ABC transporter" evidence="10">
    <location>
        <begin position="7"/>
        <end position="243"/>
    </location>
</feature>
<dbReference type="PROSITE" id="PS00211">
    <property type="entry name" value="ABC_TRANSPORTER_1"/>
    <property type="match status" value="1"/>
</dbReference>
<keyword evidence="6" id="KW-0547">Nucleotide-binding</keyword>
<dbReference type="InterPro" id="IPR050107">
    <property type="entry name" value="ABC_carbohydrate_import_ATPase"/>
</dbReference>
<dbReference type="InterPro" id="IPR003593">
    <property type="entry name" value="AAA+_ATPase"/>
</dbReference>
<evidence type="ECO:0000256" key="9">
    <source>
        <dbReference type="ARBA" id="ARBA00023136"/>
    </source>
</evidence>
<keyword evidence="4" id="KW-0762">Sugar transport</keyword>
<dbReference type="FunFam" id="3.40.50.300:FF:000127">
    <property type="entry name" value="Ribose import ATP-binding protein RbsA"/>
    <property type="match status" value="1"/>
</dbReference>
<dbReference type="PANTHER" id="PTHR43790:SF3">
    <property type="entry name" value="D-ALLOSE IMPORT ATP-BINDING PROTEIN ALSA-RELATED"/>
    <property type="match status" value="1"/>
</dbReference>
<accession>A0A7C4ZHP8</accession>
<keyword evidence="7 11" id="KW-0067">ATP-binding</keyword>
<evidence type="ECO:0000256" key="3">
    <source>
        <dbReference type="ARBA" id="ARBA00022475"/>
    </source>
</evidence>
<evidence type="ECO:0000256" key="5">
    <source>
        <dbReference type="ARBA" id="ARBA00022737"/>
    </source>
</evidence>
<evidence type="ECO:0000259" key="10">
    <source>
        <dbReference type="PROSITE" id="PS50893"/>
    </source>
</evidence>
<dbReference type="PROSITE" id="PS50893">
    <property type="entry name" value="ABC_TRANSPORTER_2"/>
    <property type="match status" value="2"/>
</dbReference>
<gene>
    <name evidence="11" type="ORF">ENK37_10395</name>
</gene>
<dbReference type="SUPFAM" id="SSF52540">
    <property type="entry name" value="P-loop containing nucleoside triphosphate hydrolases"/>
    <property type="match status" value="2"/>
</dbReference>
<dbReference type="GO" id="GO:0005886">
    <property type="term" value="C:plasma membrane"/>
    <property type="evidence" value="ECO:0007669"/>
    <property type="project" value="UniProtKB-SubCell"/>
</dbReference>
<evidence type="ECO:0000256" key="2">
    <source>
        <dbReference type="ARBA" id="ARBA00022448"/>
    </source>
</evidence>
<evidence type="ECO:0000313" key="11">
    <source>
        <dbReference type="EMBL" id="HGY10438.1"/>
    </source>
</evidence>
<protein>
    <submittedName>
        <fullName evidence="11">Sugar ABC transporter ATP-binding protein</fullName>
    </submittedName>
</protein>
<reference evidence="11" key="1">
    <citation type="journal article" date="2020" name="mSystems">
        <title>Genome- and Community-Level Interaction Insights into Carbon Utilization and Element Cycling Functions of Hydrothermarchaeota in Hydrothermal Sediment.</title>
        <authorList>
            <person name="Zhou Z."/>
            <person name="Liu Y."/>
            <person name="Xu W."/>
            <person name="Pan J."/>
            <person name="Luo Z.H."/>
            <person name="Li M."/>
        </authorList>
    </citation>
    <scope>NUCLEOTIDE SEQUENCE [LARGE SCALE GENOMIC DNA]</scope>
    <source>
        <strain evidence="11">HyVt-570</strain>
    </source>
</reference>
<keyword evidence="3" id="KW-1003">Cell membrane</keyword>
<sequence>MKPTPVLETLNLTKVFPGVVALDDVSLSLFPGEVLGLVGENGAGKSTLMKLIGGVYPPTRGRIRYKGEEVQFRSPKDALDAGISIVYQELNLIPHLSVAENIFINRLPRRGTFVNWARLYRDTERILEESGMSGIDPRAIVGELPIGVKQSVEIAKALSYDAQVLLLDEPTSSLTGPEIDNLFSVIRKLQERGIGIVYVSHHLDEIFEVTDRVHVLRDGKTVEVMDTASASEETLVARMVGRDLEDIYYKGEHQPGEVALEARGIGDELLDDVSFKVRRREVVGIYGLLGSGRTELLKSIVGARPRRKGEVFVHGKKVRFGHPQEAARAGVIYSSEDRKGENLFFGQPIWKNETYLALQIGRYTRFGFTQTAEERRDAEVYSRKLGVKAPSIDVDVYHLSGGNQQKVCLAKALINDPDVVLLDEPTRGIDVGAKLEIYKLIAELADQGKAVVFVSSELPEIIGCADRVYTMAGGRITAELTGDDINEENVLRYCLQTTTPGVAAS</sequence>
<organism evidence="11">
    <name type="scientific">Oceanithermus profundus</name>
    <dbReference type="NCBI Taxonomy" id="187137"/>
    <lineage>
        <taxon>Bacteria</taxon>
        <taxon>Thermotogati</taxon>
        <taxon>Deinococcota</taxon>
        <taxon>Deinococci</taxon>
        <taxon>Thermales</taxon>
        <taxon>Thermaceae</taxon>
        <taxon>Oceanithermus</taxon>
    </lineage>
</organism>
<dbReference type="CDD" id="cd03215">
    <property type="entry name" value="ABC_Carb_Monos_II"/>
    <property type="match status" value="1"/>
</dbReference>
<dbReference type="EMBL" id="DRPZ01000261">
    <property type="protein sequence ID" value="HGY10438.1"/>
    <property type="molecule type" value="Genomic_DNA"/>
</dbReference>
<keyword evidence="8" id="KW-1278">Translocase</keyword>
<dbReference type="CDD" id="cd03216">
    <property type="entry name" value="ABC_Carb_Monos_I"/>
    <property type="match status" value="1"/>
</dbReference>
<feature type="domain" description="ABC transporter" evidence="10">
    <location>
        <begin position="242"/>
        <end position="498"/>
    </location>
</feature>
<dbReference type="InterPro" id="IPR027417">
    <property type="entry name" value="P-loop_NTPase"/>
</dbReference>
<dbReference type="SMART" id="SM00382">
    <property type="entry name" value="AAA"/>
    <property type="match status" value="2"/>
</dbReference>
<dbReference type="Gene3D" id="3.40.50.300">
    <property type="entry name" value="P-loop containing nucleotide triphosphate hydrolases"/>
    <property type="match status" value="2"/>
</dbReference>
<evidence type="ECO:0000256" key="6">
    <source>
        <dbReference type="ARBA" id="ARBA00022741"/>
    </source>
</evidence>
<comment type="subcellular location">
    <subcellularLocation>
        <location evidence="1">Cell membrane</location>
        <topology evidence="1">Peripheral membrane protein</topology>
    </subcellularLocation>
</comment>
<dbReference type="InterPro" id="IPR017871">
    <property type="entry name" value="ABC_transporter-like_CS"/>
</dbReference>
<dbReference type="GO" id="GO:0005524">
    <property type="term" value="F:ATP binding"/>
    <property type="evidence" value="ECO:0007669"/>
    <property type="project" value="UniProtKB-KW"/>
</dbReference>
<name>A0A7C4ZHP8_9DEIN</name>
<dbReference type="GO" id="GO:0016887">
    <property type="term" value="F:ATP hydrolysis activity"/>
    <property type="evidence" value="ECO:0007669"/>
    <property type="project" value="InterPro"/>
</dbReference>
<dbReference type="PANTHER" id="PTHR43790">
    <property type="entry name" value="CARBOHYDRATE TRANSPORT ATP-BINDING PROTEIN MG119-RELATED"/>
    <property type="match status" value="1"/>
</dbReference>
<dbReference type="InterPro" id="IPR003439">
    <property type="entry name" value="ABC_transporter-like_ATP-bd"/>
</dbReference>
<dbReference type="Proteomes" id="UP000885759">
    <property type="component" value="Unassembled WGS sequence"/>
</dbReference>
<proteinExistence type="predicted"/>
<keyword evidence="2" id="KW-0813">Transport</keyword>
<comment type="caution">
    <text evidence="11">The sequence shown here is derived from an EMBL/GenBank/DDBJ whole genome shotgun (WGS) entry which is preliminary data.</text>
</comment>
<keyword evidence="5" id="KW-0677">Repeat</keyword>
<keyword evidence="9" id="KW-0472">Membrane</keyword>